<comment type="caution">
    <text evidence="1">The sequence shown here is derived from an EMBL/GenBank/DDBJ whole genome shotgun (WGS) entry which is preliminary data.</text>
</comment>
<dbReference type="Proteomes" id="UP001207468">
    <property type="component" value="Unassembled WGS sequence"/>
</dbReference>
<keyword evidence="2" id="KW-1185">Reference proteome</keyword>
<evidence type="ECO:0000313" key="1">
    <source>
        <dbReference type="EMBL" id="KAI9511228.1"/>
    </source>
</evidence>
<gene>
    <name evidence="1" type="ORF">F5148DRAFT_1172763</name>
</gene>
<organism evidence="1 2">
    <name type="scientific">Russula earlei</name>
    <dbReference type="NCBI Taxonomy" id="71964"/>
    <lineage>
        <taxon>Eukaryota</taxon>
        <taxon>Fungi</taxon>
        <taxon>Dikarya</taxon>
        <taxon>Basidiomycota</taxon>
        <taxon>Agaricomycotina</taxon>
        <taxon>Agaricomycetes</taxon>
        <taxon>Russulales</taxon>
        <taxon>Russulaceae</taxon>
        <taxon>Russula</taxon>
    </lineage>
</organism>
<dbReference type="EMBL" id="JAGFNK010000025">
    <property type="protein sequence ID" value="KAI9511228.1"/>
    <property type="molecule type" value="Genomic_DNA"/>
</dbReference>
<reference evidence="1" key="1">
    <citation type="submission" date="2021-03" db="EMBL/GenBank/DDBJ databases">
        <title>Evolutionary priming and transition to the ectomycorrhizal habit in an iconic lineage of mushroom-forming fungi: is preadaptation a requirement?</title>
        <authorList>
            <consortium name="DOE Joint Genome Institute"/>
            <person name="Looney B.P."/>
            <person name="Miyauchi S."/>
            <person name="Morin E."/>
            <person name="Drula E."/>
            <person name="Courty P.E."/>
            <person name="Chicoki N."/>
            <person name="Fauchery L."/>
            <person name="Kohler A."/>
            <person name="Kuo A."/>
            <person name="LaButti K."/>
            <person name="Pangilinan J."/>
            <person name="Lipzen A."/>
            <person name="Riley R."/>
            <person name="Andreopoulos W."/>
            <person name="He G."/>
            <person name="Johnson J."/>
            <person name="Barry K.W."/>
            <person name="Grigoriev I.V."/>
            <person name="Nagy L."/>
            <person name="Hibbett D."/>
            <person name="Henrissat B."/>
            <person name="Matheny P.B."/>
            <person name="Labbe J."/>
            <person name="Martin A.F."/>
        </authorList>
    </citation>
    <scope>NUCLEOTIDE SEQUENCE</scope>
    <source>
        <strain evidence="1">BPL698</strain>
    </source>
</reference>
<proteinExistence type="predicted"/>
<protein>
    <submittedName>
        <fullName evidence="1">Uncharacterized protein</fullName>
    </submittedName>
</protein>
<evidence type="ECO:0000313" key="2">
    <source>
        <dbReference type="Proteomes" id="UP001207468"/>
    </source>
</evidence>
<name>A0ACC0UHU6_9AGAM</name>
<sequence>MSEIPQVDAPPQHHLHRSDDPLPGRSSREREPSPEEQHPQTQEPALHTQGRNAFNSERPLDVQPAPEGGVARGGQDDLPLGKANILDKVVGKTEKVIGKITGNAERHEVGELREAGGKKAVIGEARAPHD</sequence>
<accession>A0ACC0UHU6</accession>